<evidence type="ECO:0000313" key="3">
    <source>
        <dbReference type="EMBL" id="PPJ49576.1"/>
    </source>
</evidence>
<sequence length="802" mass="86850">MCSFANVGDRKKYFSSVERLRILQQTASEQRSKQSTPTRSQSSFDSTRPKTSHSIRAPSIRERASRKSSIAPVVGDVNEDQALRFLALPDKVKRSHFSEEELLLLTESSQRTLAFHRQGHVPQWPQNVRSMSIASSGSQRSASLEKETDWCDVETTSVLSADLGGSEPDVTETWPHINSIACSAYATTTSTVDVSWTPGPRKSFAKKRASSLTPLPLPPPTLLPPIPPLPQANTLRSARSSQNENSSNNKAQFYKDSDARSKLRAFLASPEKFDEALEFGFPVELPDKEQHHSSRGPTPTMEHFFDEEDEDEDDEEDLSNGSSMASPMTVGSFSSSETPHGSVDSGIALKSKASVRSFTPDLDGREMTLRLTLTRRELRAPEDRLYAVQRTQFSGVDVETVDPLALGTLEFCDDPSGKQGAFAINKPGSKRGLKKIWSSTMASASAMDLTALEKDPRLFLYTSLTAGSSHIITATSRMETILKANKIPFQAIDIATDEKARRLWQRRAGKRKIPGLVKEGYVVGDLTEVEEWNEFGELRENIGPVPAANYKPPAGGLVGVQTAPALNHNVSVPDAASSKSTASKPSPPPAVSRAQGIALPGAAEIAARKAKSTTPLQAVNVETRAAGTTEPAPEAAKSKETSTSHAAIDHLSAPASRIQSGTATPVVSEEKKEIEESSPAQESADAAAATEKHRGSGVVEATVEDIKKIESENSITESKEEDQKDEDNTVQDATAKVQALSVEDKSATEEQPVSVKETAPEDDESLSKEETAAKKEKSTEETTPTVDKKSDEEKPVTEEKAA</sequence>
<dbReference type="InterPro" id="IPR006993">
    <property type="entry name" value="Glut_rich_SH3-bd"/>
</dbReference>
<evidence type="ECO:0000313" key="4">
    <source>
        <dbReference type="Proteomes" id="UP000237631"/>
    </source>
</evidence>
<dbReference type="Pfam" id="PF04908">
    <property type="entry name" value="SH3BGR"/>
    <property type="match status" value="1"/>
</dbReference>
<feature type="region of interest" description="Disordered" evidence="2">
    <location>
        <begin position="608"/>
        <end position="802"/>
    </location>
</feature>
<dbReference type="AlphaFoldDB" id="A0A2S6BQ22"/>
<feature type="compositionally biased region" description="Acidic residues" evidence="2">
    <location>
        <begin position="305"/>
        <end position="318"/>
    </location>
</feature>
<dbReference type="PANTHER" id="PTHR12232:SF0">
    <property type="entry name" value="THIOREDOXIN DOMAIN-CONTAINING PROTEIN"/>
    <property type="match status" value="1"/>
</dbReference>
<dbReference type="Gene3D" id="3.40.30.10">
    <property type="entry name" value="Glutaredoxin"/>
    <property type="match status" value="1"/>
</dbReference>
<feature type="region of interest" description="Disordered" evidence="2">
    <location>
        <begin position="571"/>
        <end position="594"/>
    </location>
</feature>
<dbReference type="EMBL" id="PNEN01001801">
    <property type="protein sequence ID" value="PPJ49576.1"/>
    <property type="molecule type" value="Genomic_DNA"/>
</dbReference>
<feature type="compositionally biased region" description="Low complexity" evidence="2">
    <location>
        <begin position="573"/>
        <end position="584"/>
    </location>
</feature>
<feature type="region of interest" description="Disordered" evidence="2">
    <location>
        <begin position="25"/>
        <end position="72"/>
    </location>
</feature>
<dbReference type="GO" id="GO:0005737">
    <property type="term" value="C:cytoplasm"/>
    <property type="evidence" value="ECO:0007669"/>
    <property type="project" value="TreeGrafter"/>
</dbReference>
<dbReference type="InterPro" id="IPR036249">
    <property type="entry name" value="Thioredoxin-like_sf"/>
</dbReference>
<feature type="compositionally biased region" description="Low complexity" evidence="2">
    <location>
        <begin position="677"/>
        <end position="689"/>
    </location>
</feature>
<dbReference type="PANTHER" id="PTHR12232">
    <property type="entry name" value="SH3 DOMAIN-BINDING GLUTAMIC ACID-RICH-LIKE PROTEIN"/>
    <property type="match status" value="1"/>
</dbReference>
<feature type="compositionally biased region" description="Pro residues" evidence="2">
    <location>
        <begin position="215"/>
        <end position="230"/>
    </location>
</feature>
<feature type="region of interest" description="Disordered" evidence="2">
    <location>
        <begin position="192"/>
        <end position="255"/>
    </location>
</feature>
<dbReference type="OrthoDB" id="5380370at2759"/>
<keyword evidence="4" id="KW-1185">Reference proteome</keyword>
<name>A0A2S6BQ22_9PEZI</name>
<proteinExistence type="inferred from homology"/>
<feature type="region of interest" description="Disordered" evidence="2">
    <location>
        <begin position="287"/>
        <end position="345"/>
    </location>
</feature>
<comment type="caution">
    <text evidence="3">The sequence shown here is derived from an EMBL/GenBank/DDBJ whole genome shotgun (WGS) entry which is preliminary data.</text>
</comment>
<feature type="compositionally biased region" description="Polar residues" evidence="2">
    <location>
        <begin position="231"/>
        <end position="251"/>
    </location>
</feature>
<feature type="compositionally biased region" description="Basic and acidic residues" evidence="2">
    <location>
        <begin position="765"/>
        <end position="802"/>
    </location>
</feature>
<feature type="compositionally biased region" description="Low complexity" evidence="2">
    <location>
        <begin position="622"/>
        <end position="635"/>
    </location>
</feature>
<dbReference type="InterPro" id="IPR051033">
    <property type="entry name" value="SH3BGR"/>
</dbReference>
<comment type="similarity">
    <text evidence="1">Belongs to the SH3BGR family.</text>
</comment>
<feature type="compositionally biased region" description="Polar residues" evidence="2">
    <location>
        <begin position="25"/>
        <end position="46"/>
    </location>
</feature>
<dbReference type="Proteomes" id="UP000237631">
    <property type="component" value="Unassembled WGS sequence"/>
</dbReference>
<evidence type="ECO:0000256" key="2">
    <source>
        <dbReference type="SAM" id="MobiDB-lite"/>
    </source>
</evidence>
<evidence type="ECO:0000256" key="1">
    <source>
        <dbReference type="ARBA" id="ARBA00007764"/>
    </source>
</evidence>
<accession>A0A2S6BQ22</accession>
<dbReference type="STRING" id="357750.A0A2S6BQ22"/>
<feature type="compositionally biased region" description="Polar residues" evidence="2">
    <location>
        <begin position="319"/>
        <end position="339"/>
    </location>
</feature>
<gene>
    <name evidence="3" type="ORF">CBER1_01932</name>
</gene>
<feature type="compositionally biased region" description="Basic and acidic residues" evidence="2">
    <location>
        <begin position="704"/>
        <end position="722"/>
    </location>
</feature>
<dbReference type="SUPFAM" id="SSF52833">
    <property type="entry name" value="Thioredoxin-like"/>
    <property type="match status" value="1"/>
</dbReference>
<dbReference type="PROSITE" id="PS51354">
    <property type="entry name" value="GLUTAREDOXIN_2"/>
    <property type="match status" value="1"/>
</dbReference>
<protein>
    <submittedName>
        <fullName evidence="3">Uncharacterized protein</fullName>
    </submittedName>
</protein>
<organism evidence="3 4">
    <name type="scientific">Cercospora berteroae</name>
    <dbReference type="NCBI Taxonomy" id="357750"/>
    <lineage>
        <taxon>Eukaryota</taxon>
        <taxon>Fungi</taxon>
        <taxon>Dikarya</taxon>
        <taxon>Ascomycota</taxon>
        <taxon>Pezizomycotina</taxon>
        <taxon>Dothideomycetes</taxon>
        <taxon>Dothideomycetidae</taxon>
        <taxon>Mycosphaerellales</taxon>
        <taxon>Mycosphaerellaceae</taxon>
        <taxon>Cercospora</taxon>
    </lineage>
</organism>
<reference evidence="4" key="1">
    <citation type="journal article" date="2017" name="bioRxiv">
        <title>Conservation of a gene cluster reveals novel cercosporin biosynthetic mechanisms and extends production to the genus Colletotrichum.</title>
        <authorList>
            <person name="de Jonge R."/>
            <person name="Ebert M.K."/>
            <person name="Huitt-Roehl C.R."/>
            <person name="Pal P."/>
            <person name="Suttle J.C."/>
            <person name="Spanner R.E."/>
            <person name="Neubauer J.D."/>
            <person name="Jurick W.M.II."/>
            <person name="Stott K.A."/>
            <person name="Secor G.A."/>
            <person name="Thomma B.P.H.J."/>
            <person name="Van de Peer Y."/>
            <person name="Townsend C.A."/>
            <person name="Bolton M.D."/>
        </authorList>
    </citation>
    <scope>NUCLEOTIDE SEQUENCE [LARGE SCALE GENOMIC DNA]</scope>
    <source>
        <strain evidence="4">CBS538.71</strain>
    </source>
</reference>